<dbReference type="Proteomes" id="UP000182977">
    <property type="component" value="Chromosome I"/>
</dbReference>
<protein>
    <submittedName>
        <fullName evidence="1">Uncharacterized protein</fullName>
    </submittedName>
</protein>
<evidence type="ECO:0000313" key="1">
    <source>
        <dbReference type="EMBL" id="SDU83176.1"/>
    </source>
</evidence>
<reference evidence="2" key="1">
    <citation type="submission" date="2016-10" db="EMBL/GenBank/DDBJ databases">
        <authorList>
            <person name="Varghese N."/>
            <person name="Submissions S."/>
        </authorList>
    </citation>
    <scope>NUCLEOTIDE SEQUENCE [LARGE SCALE GENOMIC DNA]</scope>
    <source>
        <strain evidence="2">DSM 45079</strain>
    </source>
</reference>
<gene>
    <name evidence="1" type="ORF">SAMN04488563_6506</name>
</gene>
<sequence length="258" mass="27290">MALTGDLPMNEGYVDVVVGLLAAPGEGLLDKATEFLGDLAELTRVPQLTAAAGVATKITAGVDKLLGTDETIGLLALQTSINADGLRDGYYVATNWPAANGGLDRLRVTDARLEVLHDDQVWRPAAGFDYFVLEVATTGSHPDRWRQLGAMPKVVKDALSQLAKAVSDDDVAAAGSAVRVAIVEVEFEPNLTVEDRAIAADRIAAAGVERRKVILTKQAGEASGDSDRAEILGKLQSIDLVGADVTKRLSLMRQRAFG</sequence>
<name>A0A1H2LS86_9ACTN</name>
<dbReference type="AlphaFoldDB" id="A0A1H2LS86"/>
<keyword evidence="2" id="KW-1185">Reference proteome</keyword>
<proteinExistence type="predicted"/>
<dbReference type="RefSeq" id="WP_046768643.1">
    <property type="nucleotide sequence ID" value="NZ_KQ061227.1"/>
</dbReference>
<dbReference type="OrthoDB" id="9985682at2"/>
<accession>A0A1H2LS86</accession>
<organism evidence="1 2">
    <name type="scientific">Jiangella alkaliphila</name>
    <dbReference type="NCBI Taxonomy" id="419479"/>
    <lineage>
        <taxon>Bacteria</taxon>
        <taxon>Bacillati</taxon>
        <taxon>Actinomycetota</taxon>
        <taxon>Actinomycetes</taxon>
        <taxon>Jiangellales</taxon>
        <taxon>Jiangellaceae</taxon>
        <taxon>Jiangella</taxon>
    </lineage>
</organism>
<evidence type="ECO:0000313" key="2">
    <source>
        <dbReference type="Proteomes" id="UP000182977"/>
    </source>
</evidence>
<dbReference type="EMBL" id="LT629791">
    <property type="protein sequence ID" value="SDU83176.1"/>
    <property type="molecule type" value="Genomic_DNA"/>
</dbReference>